<dbReference type="PRINTS" id="PR00367">
    <property type="entry name" value="ETHRSPELEMNT"/>
</dbReference>
<name>A0ABU6SAR0_9FABA</name>
<gene>
    <name evidence="8" type="primary">AP2_1</name>
    <name evidence="8" type="ORF">PIB30_027192</name>
</gene>
<dbReference type="PROSITE" id="PS51032">
    <property type="entry name" value="AP2_ERF"/>
    <property type="match status" value="2"/>
</dbReference>
<evidence type="ECO:0000256" key="1">
    <source>
        <dbReference type="ARBA" id="ARBA00004123"/>
    </source>
</evidence>
<feature type="region of interest" description="Disordered" evidence="6">
    <location>
        <begin position="1"/>
        <end position="117"/>
    </location>
</feature>
<comment type="caution">
    <text evidence="8">The sequence shown here is derived from an EMBL/GenBank/DDBJ whole genome shotgun (WGS) entry which is preliminary data.</text>
</comment>
<feature type="compositionally biased region" description="Polar residues" evidence="6">
    <location>
        <begin position="383"/>
        <end position="397"/>
    </location>
</feature>
<dbReference type="SUPFAM" id="SSF54171">
    <property type="entry name" value="DNA-binding domain"/>
    <property type="match status" value="2"/>
</dbReference>
<dbReference type="InterPro" id="IPR001471">
    <property type="entry name" value="AP2/ERF_dom"/>
</dbReference>
<evidence type="ECO:0000256" key="6">
    <source>
        <dbReference type="SAM" id="MobiDB-lite"/>
    </source>
</evidence>
<evidence type="ECO:0000256" key="2">
    <source>
        <dbReference type="ARBA" id="ARBA00023015"/>
    </source>
</evidence>
<keyword evidence="9" id="KW-1185">Reference proteome</keyword>
<reference evidence="8 9" key="1">
    <citation type="journal article" date="2023" name="Plants (Basel)">
        <title>Bridging the Gap: Combining Genomics and Transcriptomics Approaches to Understand Stylosanthes scabra, an Orphan Legume from the Brazilian Caatinga.</title>
        <authorList>
            <person name="Ferreira-Neto J.R.C."/>
            <person name="da Silva M.D."/>
            <person name="Binneck E."/>
            <person name="de Melo N.F."/>
            <person name="da Silva R.H."/>
            <person name="de Melo A.L.T.M."/>
            <person name="Pandolfi V."/>
            <person name="Bustamante F.O."/>
            <person name="Brasileiro-Vidal A.C."/>
            <person name="Benko-Iseppon A.M."/>
        </authorList>
    </citation>
    <scope>NUCLEOTIDE SEQUENCE [LARGE SCALE GENOMIC DNA]</scope>
    <source>
        <tissue evidence="8">Leaves</tissue>
    </source>
</reference>
<sequence length="539" mass="58631">MWDLNDSPDKRKNYESEEACSSPMDDDVRGKTLRSASNSSSSAVLLEDGSEEDEEQASRNNNNKTNSSKIFGFSVTPMDADDNDNPPVTHQFFPVKDSGSGGGGGVGGGGSSSSSSFPRAHWVGVKFCQSEGVVGGGGGKSGGAVEASQPMKKSRRGPRSRSSQYRGVTFYRRTGRWESHIWDCGKQVYLGGFDTAHAAARAYDRAAIKFRGVEADINFNIEDYEEDLKQMTNLTKEEFVHVLRRQSTGFPRGSSKYRGVTLHKCGRWEARMGQFLGKKYVYLGLFDTEIEAARAYDKAAIKCNGKEAVTNFDPSIYENELNSESSGGNGAGDHNLDLSLGNPSSKHGNNQAPVTTDHRMTSNWHNDGANNNKHKLVNILPKPSSSGRSNIDQNGGQRESEGMAMRLLSHQTHHFHNQTPLSNEMHRYGGPYYRSHAPAPGDPPPPPPQMLHHAFPPNFHFPTSSSKGGRIGSELTLSSSMSDHQEHVQWQAGGGVVGPPHLLATAAAASSGFPPQILTPSQGWIHKNGFHTTLMRPSS</sequence>
<keyword evidence="4" id="KW-0804">Transcription</keyword>
<dbReference type="EMBL" id="JASCZI010060519">
    <property type="protein sequence ID" value="MED6133304.1"/>
    <property type="molecule type" value="Genomic_DNA"/>
</dbReference>
<organism evidence="8 9">
    <name type="scientific">Stylosanthes scabra</name>
    <dbReference type="NCBI Taxonomy" id="79078"/>
    <lineage>
        <taxon>Eukaryota</taxon>
        <taxon>Viridiplantae</taxon>
        <taxon>Streptophyta</taxon>
        <taxon>Embryophyta</taxon>
        <taxon>Tracheophyta</taxon>
        <taxon>Spermatophyta</taxon>
        <taxon>Magnoliopsida</taxon>
        <taxon>eudicotyledons</taxon>
        <taxon>Gunneridae</taxon>
        <taxon>Pentapetalae</taxon>
        <taxon>rosids</taxon>
        <taxon>fabids</taxon>
        <taxon>Fabales</taxon>
        <taxon>Fabaceae</taxon>
        <taxon>Papilionoideae</taxon>
        <taxon>50 kb inversion clade</taxon>
        <taxon>dalbergioids sensu lato</taxon>
        <taxon>Dalbergieae</taxon>
        <taxon>Pterocarpus clade</taxon>
        <taxon>Stylosanthes</taxon>
    </lineage>
</organism>
<comment type="subcellular location">
    <subcellularLocation>
        <location evidence="1">Nucleus</location>
    </subcellularLocation>
</comment>
<dbReference type="PANTHER" id="PTHR32467:SF142">
    <property type="entry name" value="FLORAL HOMEOTIC PROTEIN APETALA 2"/>
    <property type="match status" value="1"/>
</dbReference>
<evidence type="ECO:0000259" key="7">
    <source>
        <dbReference type="PROSITE" id="PS51032"/>
    </source>
</evidence>
<keyword evidence="3" id="KW-0238">DNA-binding</keyword>
<feature type="region of interest" description="Disordered" evidence="6">
    <location>
        <begin position="320"/>
        <end position="399"/>
    </location>
</feature>
<feature type="compositionally biased region" description="Gly residues" evidence="6">
    <location>
        <begin position="99"/>
        <end position="111"/>
    </location>
</feature>
<dbReference type="SMART" id="SM00380">
    <property type="entry name" value="AP2"/>
    <property type="match status" value="2"/>
</dbReference>
<dbReference type="PANTHER" id="PTHR32467">
    <property type="entry name" value="AP2-LIKE ETHYLENE-RESPONSIVE TRANSCRIPTION FACTOR"/>
    <property type="match status" value="1"/>
</dbReference>
<dbReference type="InterPro" id="IPR036955">
    <property type="entry name" value="AP2/ERF_dom_sf"/>
</dbReference>
<dbReference type="Gene3D" id="3.30.730.10">
    <property type="entry name" value="AP2/ERF domain"/>
    <property type="match status" value="2"/>
</dbReference>
<dbReference type="Proteomes" id="UP001341840">
    <property type="component" value="Unassembled WGS sequence"/>
</dbReference>
<accession>A0ABU6SAR0</accession>
<evidence type="ECO:0000256" key="4">
    <source>
        <dbReference type="ARBA" id="ARBA00023163"/>
    </source>
</evidence>
<dbReference type="InterPro" id="IPR016177">
    <property type="entry name" value="DNA-bd_dom_sf"/>
</dbReference>
<evidence type="ECO:0000256" key="3">
    <source>
        <dbReference type="ARBA" id="ARBA00023125"/>
    </source>
</evidence>
<feature type="region of interest" description="Disordered" evidence="6">
    <location>
        <begin position="136"/>
        <end position="165"/>
    </location>
</feature>
<evidence type="ECO:0000256" key="5">
    <source>
        <dbReference type="ARBA" id="ARBA00023242"/>
    </source>
</evidence>
<protein>
    <submittedName>
        <fullName evidence="8">AP-2 complex subunit beta</fullName>
    </submittedName>
</protein>
<proteinExistence type="predicted"/>
<feature type="compositionally biased region" description="Polar residues" evidence="6">
    <location>
        <begin position="361"/>
        <end position="371"/>
    </location>
</feature>
<keyword evidence="2" id="KW-0805">Transcription regulation</keyword>
<evidence type="ECO:0000313" key="8">
    <source>
        <dbReference type="EMBL" id="MED6133304.1"/>
    </source>
</evidence>
<dbReference type="CDD" id="cd00018">
    <property type="entry name" value="AP2"/>
    <property type="match status" value="2"/>
</dbReference>
<dbReference type="Pfam" id="PF00847">
    <property type="entry name" value="AP2"/>
    <property type="match status" value="2"/>
</dbReference>
<feature type="compositionally biased region" description="Low complexity" evidence="6">
    <location>
        <begin position="60"/>
        <end position="69"/>
    </location>
</feature>
<feature type="domain" description="AP2/ERF" evidence="7">
    <location>
        <begin position="256"/>
        <end position="313"/>
    </location>
</feature>
<keyword evidence="5" id="KW-0539">Nucleus</keyword>
<feature type="compositionally biased region" description="Polar residues" evidence="6">
    <location>
        <begin position="341"/>
        <end position="354"/>
    </location>
</feature>
<evidence type="ECO:0000313" key="9">
    <source>
        <dbReference type="Proteomes" id="UP001341840"/>
    </source>
</evidence>
<feature type="domain" description="AP2/ERF" evidence="7">
    <location>
        <begin position="164"/>
        <end position="220"/>
    </location>
</feature>